<sequence>MDNSPYILRYNKDAEFNGIIQNTSKYSKAKENFKRHGTINGFNFKEANVNLILESLNDLDCEKEDSKVLLRQIESMNDNDFEKLIKKIKLENSKLKENIYLNHLLYHPQKITHECMILHGNIPTEDKELFIYKKLLEEQEMLLRKENIRLHQQLESFEMFRTLNSASEELEHPPTN</sequence>
<keyword evidence="1" id="KW-1185">Reference proteome</keyword>
<accession>A0A0K0F497</accession>
<dbReference type="WBParaSite" id="SVE_0363300.1">
    <property type="protein sequence ID" value="SVE_0363300.1"/>
    <property type="gene ID" value="SVE_0363300"/>
</dbReference>
<proteinExistence type="predicted"/>
<evidence type="ECO:0000313" key="1">
    <source>
        <dbReference type="Proteomes" id="UP000035680"/>
    </source>
</evidence>
<dbReference type="Proteomes" id="UP000035680">
    <property type="component" value="Unassembled WGS sequence"/>
</dbReference>
<dbReference type="AlphaFoldDB" id="A0A0K0F497"/>
<protein>
    <submittedName>
        <fullName evidence="2">Uncharacterized protein</fullName>
    </submittedName>
</protein>
<organism evidence="1 2">
    <name type="scientific">Strongyloides venezuelensis</name>
    <name type="common">Threadworm</name>
    <dbReference type="NCBI Taxonomy" id="75913"/>
    <lineage>
        <taxon>Eukaryota</taxon>
        <taxon>Metazoa</taxon>
        <taxon>Ecdysozoa</taxon>
        <taxon>Nematoda</taxon>
        <taxon>Chromadorea</taxon>
        <taxon>Rhabditida</taxon>
        <taxon>Tylenchina</taxon>
        <taxon>Panagrolaimomorpha</taxon>
        <taxon>Strongyloidoidea</taxon>
        <taxon>Strongyloididae</taxon>
        <taxon>Strongyloides</taxon>
    </lineage>
</organism>
<reference evidence="2" key="2">
    <citation type="submission" date="2015-08" db="UniProtKB">
        <authorList>
            <consortium name="WormBaseParasite"/>
        </authorList>
    </citation>
    <scope>IDENTIFICATION</scope>
</reference>
<reference evidence="1" key="1">
    <citation type="submission" date="2014-07" db="EMBL/GenBank/DDBJ databases">
        <authorList>
            <person name="Martin A.A"/>
            <person name="De Silva N."/>
        </authorList>
    </citation>
    <scope>NUCLEOTIDE SEQUENCE</scope>
</reference>
<name>A0A0K0F497_STRVS</name>
<evidence type="ECO:0000313" key="2">
    <source>
        <dbReference type="WBParaSite" id="SVE_0363300.1"/>
    </source>
</evidence>